<reference evidence="2" key="1">
    <citation type="submission" date="2024-06" db="EMBL/GenBank/DDBJ databases">
        <title>Draft genome sequence of Microbacterium sp. strain A8/3-1, isolated from Oxytropis tragacanthoides Fisch. ex DC. Root nodules in the Altai region of Russia.</title>
        <authorList>
            <person name="Sazanova A."/>
            <person name="Guro P."/>
            <person name="Kuznetsova I."/>
            <person name="Belimov A."/>
            <person name="Safronova V."/>
        </authorList>
    </citation>
    <scope>NUCLEOTIDE SEQUENCE</scope>
    <source>
        <strain evidence="2">A8/3-1</strain>
    </source>
</reference>
<keyword evidence="1" id="KW-0812">Transmembrane</keyword>
<dbReference type="AlphaFoldDB" id="A0AAU7VUG5"/>
<name>A0AAU7VUG5_9MICO</name>
<organism evidence="2">
    <name type="scientific">Microbacterium sp. A8/3-1</name>
    <dbReference type="NCBI Taxonomy" id="3160749"/>
    <lineage>
        <taxon>Bacteria</taxon>
        <taxon>Bacillati</taxon>
        <taxon>Actinomycetota</taxon>
        <taxon>Actinomycetes</taxon>
        <taxon>Micrococcales</taxon>
        <taxon>Microbacteriaceae</taxon>
        <taxon>Microbacterium</taxon>
    </lineage>
</organism>
<keyword evidence="1" id="KW-1133">Transmembrane helix</keyword>
<feature type="transmembrane region" description="Helical" evidence="1">
    <location>
        <begin position="172"/>
        <end position="197"/>
    </location>
</feature>
<evidence type="ECO:0008006" key="3">
    <source>
        <dbReference type="Google" id="ProtNLM"/>
    </source>
</evidence>
<dbReference type="EMBL" id="CP158357">
    <property type="protein sequence ID" value="XBX77817.1"/>
    <property type="molecule type" value="Genomic_DNA"/>
</dbReference>
<gene>
    <name evidence="2" type="ORF">ABS642_18155</name>
</gene>
<protein>
    <recommendedName>
        <fullName evidence="3">DUF2975 domain-containing protein</fullName>
    </recommendedName>
</protein>
<proteinExistence type="predicted"/>
<sequence length="209" mass="21523">MDVEKQGAKQGALTRGDKAGLIAFCIAGAGIAASMIGFCIHRIVELGRGTDVPVLIEFAGDDVQAPLTTGGGTVTVGLDQATITAATLPPIATVPGIIGQVIQILTIIVVIGCLILLAQSTLSGRIFNRRNTALVMTAGITGLVGFAAVRFFENMLANATVNVVTDNAIDNAVITAEPFTFILAAFIISVIGTAFVVGDKLQRETEGLV</sequence>
<feature type="transmembrane region" description="Helical" evidence="1">
    <location>
        <begin position="131"/>
        <end position="152"/>
    </location>
</feature>
<feature type="transmembrane region" description="Helical" evidence="1">
    <location>
        <begin position="21"/>
        <end position="44"/>
    </location>
</feature>
<evidence type="ECO:0000256" key="1">
    <source>
        <dbReference type="SAM" id="Phobius"/>
    </source>
</evidence>
<evidence type="ECO:0000313" key="2">
    <source>
        <dbReference type="EMBL" id="XBX77817.1"/>
    </source>
</evidence>
<keyword evidence="1" id="KW-0472">Membrane</keyword>
<dbReference type="RefSeq" id="WP_350351236.1">
    <property type="nucleotide sequence ID" value="NZ_CP158357.1"/>
</dbReference>
<feature type="transmembrane region" description="Helical" evidence="1">
    <location>
        <begin position="97"/>
        <end position="119"/>
    </location>
</feature>
<accession>A0AAU7VUG5</accession>